<evidence type="ECO:0000256" key="3">
    <source>
        <dbReference type="ARBA" id="ARBA00022840"/>
    </source>
</evidence>
<dbReference type="InterPro" id="IPR003439">
    <property type="entry name" value="ABC_transporter-like_ATP-bd"/>
</dbReference>
<dbReference type="InterPro" id="IPR051120">
    <property type="entry name" value="ABC_AA/LPS_Transport"/>
</dbReference>
<dbReference type="PANTHER" id="PTHR45772:SF7">
    <property type="entry name" value="AMINO ACID ABC TRANSPORTER ATP-BINDING PROTEIN"/>
    <property type="match status" value="1"/>
</dbReference>
<reference evidence="5" key="1">
    <citation type="journal article" date="2020" name="mSystems">
        <title>Genome- and Community-Level Interaction Insights into Carbon Utilization and Element Cycling Functions of Hydrothermarchaeota in Hydrothermal Sediment.</title>
        <authorList>
            <person name="Zhou Z."/>
            <person name="Liu Y."/>
            <person name="Xu W."/>
            <person name="Pan J."/>
            <person name="Luo Z.H."/>
            <person name="Li M."/>
        </authorList>
    </citation>
    <scope>NUCLEOTIDE SEQUENCE [LARGE SCALE GENOMIC DNA]</scope>
    <source>
        <strain evidence="5">SpSt-456</strain>
    </source>
</reference>
<dbReference type="GO" id="GO:0015192">
    <property type="term" value="F:L-phenylalanine transmembrane transporter activity"/>
    <property type="evidence" value="ECO:0007669"/>
    <property type="project" value="TreeGrafter"/>
</dbReference>
<evidence type="ECO:0000313" key="5">
    <source>
        <dbReference type="EMBL" id="HFK96614.1"/>
    </source>
</evidence>
<comment type="caution">
    <text evidence="5">The sequence shown here is derived from an EMBL/GenBank/DDBJ whole genome shotgun (WGS) entry which is preliminary data.</text>
</comment>
<organism evidence="5">
    <name type="scientific">Desulfacinum infernum</name>
    <dbReference type="NCBI Taxonomy" id="35837"/>
    <lineage>
        <taxon>Bacteria</taxon>
        <taxon>Pseudomonadati</taxon>
        <taxon>Thermodesulfobacteriota</taxon>
        <taxon>Syntrophobacteria</taxon>
        <taxon>Syntrophobacterales</taxon>
        <taxon>Syntrophobacteraceae</taxon>
        <taxon>Desulfacinum</taxon>
    </lineage>
</organism>
<keyword evidence="2" id="KW-0547">Nucleotide-binding</keyword>
<dbReference type="GO" id="GO:0005304">
    <property type="term" value="F:L-valine transmembrane transporter activity"/>
    <property type="evidence" value="ECO:0007669"/>
    <property type="project" value="TreeGrafter"/>
</dbReference>
<evidence type="ECO:0000259" key="4">
    <source>
        <dbReference type="PROSITE" id="PS50893"/>
    </source>
</evidence>
<dbReference type="PANTHER" id="PTHR45772">
    <property type="entry name" value="CONSERVED COMPONENT OF ABC TRANSPORTER FOR NATURAL AMINO ACIDS-RELATED"/>
    <property type="match status" value="1"/>
</dbReference>
<name>A0A831ZRB1_9BACT</name>
<dbReference type="Pfam" id="PF00005">
    <property type="entry name" value="ABC_tran"/>
    <property type="match status" value="1"/>
</dbReference>
<protein>
    <submittedName>
        <fullName evidence="5">ABC transporter ATP-binding protein</fullName>
    </submittedName>
</protein>
<dbReference type="GO" id="GO:0015188">
    <property type="term" value="F:L-isoleucine transmembrane transporter activity"/>
    <property type="evidence" value="ECO:0007669"/>
    <property type="project" value="TreeGrafter"/>
</dbReference>
<dbReference type="GO" id="GO:0005524">
    <property type="term" value="F:ATP binding"/>
    <property type="evidence" value="ECO:0007669"/>
    <property type="project" value="UniProtKB-KW"/>
</dbReference>
<dbReference type="AlphaFoldDB" id="A0A831ZRB1"/>
<sequence>MRSDRLLEPKGEKETGFLSGQHPFLTIDGVSKAFGGIQALYQVSFVVQERHIHALIGPNGAGKTTLFNVISGAFPPDEGCIRLEGQDIQGRPMHELVRRGIARTFQNVELFGSMSVLENVLVGCHSRTRCGLIGAMVRWPWVAREERWARERAMELLNMVGLADSARKRAVDLPFGWQRLVEIARALAGDPKLLLLDEPAAGLNAVETERLSQLIQQIRALGVTVLLVEHDMNLTMDISDRIVVLDRGRKLAEGTPREIQSSDAVMEAYLGKKH</sequence>
<proteinExistence type="predicted"/>
<accession>A0A831ZRB1</accession>
<dbReference type="CDD" id="cd03219">
    <property type="entry name" value="ABC_Mj1267_LivG_branched"/>
    <property type="match status" value="1"/>
</dbReference>
<dbReference type="InterPro" id="IPR027417">
    <property type="entry name" value="P-loop_NTPase"/>
</dbReference>
<dbReference type="SUPFAM" id="SSF52540">
    <property type="entry name" value="P-loop containing nucleoside triphosphate hydrolases"/>
    <property type="match status" value="1"/>
</dbReference>
<dbReference type="PROSITE" id="PS50893">
    <property type="entry name" value="ABC_TRANSPORTER_2"/>
    <property type="match status" value="1"/>
</dbReference>
<dbReference type="InterPro" id="IPR003593">
    <property type="entry name" value="AAA+_ATPase"/>
</dbReference>
<keyword evidence="1" id="KW-0813">Transport</keyword>
<dbReference type="GO" id="GO:1903806">
    <property type="term" value="P:L-isoleucine import across plasma membrane"/>
    <property type="evidence" value="ECO:0007669"/>
    <property type="project" value="TreeGrafter"/>
</dbReference>
<dbReference type="GO" id="GO:0042941">
    <property type="term" value="P:D-alanine transmembrane transport"/>
    <property type="evidence" value="ECO:0007669"/>
    <property type="project" value="TreeGrafter"/>
</dbReference>
<dbReference type="EMBL" id="DSTK01000013">
    <property type="protein sequence ID" value="HFK96614.1"/>
    <property type="molecule type" value="Genomic_DNA"/>
</dbReference>
<dbReference type="GO" id="GO:0016887">
    <property type="term" value="F:ATP hydrolysis activity"/>
    <property type="evidence" value="ECO:0007669"/>
    <property type="project" value="InterPro"/>
</dbReference>
<dbReference type="SMART" id="SM00382">
    <property type="entry name" value="AAA"/>
    <property type="match status" value="1"/>
</dbReference>
<gene>
    <name evidence="5" type="ORF">ENS06_04730</name>
</gene>
<feature type="domain" description="ABC transporter" evidence="4">
    <location>
        <begin position="25"/>
        <end position="272"/>
    </location>
</feature>
<dbReference type="Gene3D" id="3.40.50.300">
    <property type="entry name" value="P-loop containing nucleotide triphosphate hydrolases"/>
    <property type="match status" value="1"/>
</dbReference>
<keyword evidence="3 5" id="KW-0067">ATP-binding</keyword>
<dbReference type="GO" id="GO:0005886">
    <property type="term" value="C:plasma membrane"/>
    <property type="evidence" value="ECO:0007669"/>
    <property type="project" value="TreeGrafter"/>
</dbReference>
<dbReference type="FunFam" id="3.40.50.300:FF:000421">
    <property type="entry name" value="Branched-chain amino acid ABC transporter ATP-binding protein"/>
    <property type="match status" value="1"/>
</dbReference>
<evidence type="ECO:0000256" key="2">
    <source>
        <dbReference type="ARBA" id="ARBA00022741"/>
    </source>
</evidence>
<evidence type="ECO:0000256" key="1">
    <source>
        <dbReference type="ARBA" id="ARBA00022448"/>
    </source>
</evidence>
<dbReference type="GO" id="GO:0015808">
    <property type="term" value="P:L-alanine transport"/>
    <property type="evidence" value="ECO:0007669"/>
    <property type="project" value="TreeGrafter"/>
</dbReference>
<dbReference type="Pfam" id="PF12399">
    <property type="entry name" value="BCA_ABC_TP_C"/>
    <property type="match status" value="1"/>
</dbReference>
<dbReference type="GO" id="GO:1903805">
    <property type="term" value="P:L-valine import across plasma membrane"/>
    <property type="evidence" value="ECO:0007669"/>
    <property type="project" value="TreeGrafter"/>
</dbReference>
<dbReference type="InterPro" id="IPR032823">
    <property type="entry name" value="BCA_ABC_TP_C"/>
</dbReference>